<sequence length="70" mass="7857">MQIEEALTQIYGPLLTITQLAKVLGRSAEGLRIGLRTDSDWVRRVNSTKIKLGRRIYFKTAGIAQILDQA</sequence>
<gene>
    <name evidence="1" type="ORF">H8K52_05230</name>
</gene>
<comment type="caution">
    <text evidence="1">The sequence shown here is derived from an EMBL/GenBank/DDBJ whole genome shotgun (WGS) entry which is preliminary data.</text>
</comment>
<accession>A0ABR6X1C1</accession>
<evidence type="ECO:0000313" key="2">
    <source>
        <dbReference type="Proteomes" id="UP000648257"/>
    </source>
</evidence>
<dbReference type="GO" id="GO:0003677">
    <property type="term" value="F:DNA binding"/>
    <property type="evidence" value="ECO:0007669"/>
    <property type="project" value="UniProtKB-KW"/>
</dbReference>
<dbReference type="EMBL" id="JACOFW010000004">
    <property type="protein sequence ID" value="MBC3806748.1"/>
    <property type="molecule type" value="Genomic_DNA"/>
</dbReference>
<reference evidence="1 2" key="1">
    <citation type="submission" date="2020-08" db="EMBL/GenBank/DDBJ databases">
        <title>Novel species isolated from subtropical streams in China.</title>
        <authorList>
            <person name="Lu H."/>
        </authorList>
    </citation>
    <scope>NUCLEOTIDE SEQUENCE [LARGE SCALE GENOMIC DNA]</scope>
    <source>
        <strain evidence="1 2">KACC 16656</strain>
    </source>
</reference>
<name>A0ABR6X1C1_9BURK</name>
<proteinExistence type="predicted"/>
<dbReference type="Proteomes" id="UP000648257">
    <property type="component" value="Unassembled WGS sequence"/>
</dbReference>
<evidence type="ECO:0000313" key="1">
    <source>
        <dbReference type="EMBL" id="MBC3806748.1"/>
    </source>
</evidence>
<dbReference type="RefSeq" id="WP_186921840.1">
    <property type="nucleotide sequence ID" value="NZ_JACOFW010000004.1"/>
</dbReference>
<keyword evidence="1" id="KW-0238">DNA-binding</keyword>
<organism evidence="1 2">
    <name type="scientific">Undibacterium seohonense</name>
    <dbReference type="NCBI Taxonomy" id="1344950"/>
    <lineage>
        <taxon>Bacteria</taxon>
        <taxon>Pseudomonadati</taxon>
        <taxon>Pseudomonadota</taxon>
        <taxon>Betaproteobacteria</taxon>
        <taxon>Burkholderiales</taxon>
        <taxon>Oxalobacteraceae</taxon>
        <taxon>Undibacterium</taxon>
    </lineage>
</organism>
<keyword evidence="2" id="KW-1185">Reference proteome</keyword>
<protein>
    <submittedName>
        <fullName evidence="1">DNA-binding protein</fullName>
    </submittedName>
</protein>